<evidence type="ECO:0000256" key="2">
    <source>
        <dbReference type="PROSITE-ProRule" id="PRU00059"/>
    </source>
</evidence>
<feature type="non-terminal residue" evidence="5">
    <location>
        <position position="1"/>
    </location>
</feature>
<dbReference type="Pfam" id="PF16977">
    <property type="entry name" value="ApeC"/>
    <property type="match status" value="3"/>
</dbReference>
<evidence type="ECO:0000313" key="5">
    <source>
        <dbReference type="EMBL" id="CAB3996597.1"/>
    </source>
</evidence>
<reference evidence="5" key="1">
    <citation type="submission" date="2020-04" db="EMBL/GenBank/DDBJ databases">
        <authorList>
            <person name="Alioto T."/>
            <person name="Alioto T."/>
            <person name="Gomez Garrido J."/>
        </authorList>
    </citation>
    <scope>NUCLEOTIDE SEQUENCE</scope>
    <source>
        <strain evidence="5">A484AB</strain>
    </source>
</reference>
<evidence type="ECO:0000256" key="1">
    <source>
        <dbReference type="ARBA" id="ARBA00023157"/>
    </source>
</evidence>
<dbReference type="PANTHER" id="PTHR19324">
    <property type="entry name" value="PERFORIN-LIKE PROTEIN 1"/>
    <property type="match status" value="1"/>
</dbReference>
<dbReference type="InterPro" id="IPR031569">
    <property type="entry name" value="ApeC"/>
</dbReference>
<comment type="caution">
    <text evidence="2">Lacks conserved residue(s) required for the propagation of feature annotation.</text>
</comment>
<evidence type="ECO:0000256" key="3">
    <source>
        <dbReference type="SAM" id="MobiDB-lite"/>
    </source>
</evidence>
<dbReference type="EMBL" id="CACRXK020002903">
    <property type="protein sequence ID" value="CAB3996597.1"/>
    <property type="molecule type" value="Genomic_DNA"/>
</dbReference>
<feature type="transmembrane region" description="Helical" evidence="4">
    <location>
        <begin position="978"/>
        <end position="1002"/>
    </location>
</feature>
<gene>
    <name evidence="5" type="ORF">PACLA_8A011929</name>
</gene>
<dbReference type="PANTHER" id="PTHR19324:SF33">
    <property type="entry name" value="MUCIN-5AC"/>
    <property type="match status" value="1"/>
</dbReference>
<dbReference type="OrthoDB" id="5976292at2759"/>
<name>A0A7D9DYK1_PARCT</name>
<keyword evidence="1" id="KW-1015">Disulfide bond</keyword>
<evidence type="ECO:0000313" key="6">
    <source>
        <dbReference type="Proteomes" id="UP001152795"/>
    </source>
</evidence>
<dbReference type="SMART" id="SM00042">
    <property type="entry name" value="CUB"/>
    <property type="match status" value="3"/>
</dbReference>
<keyword evidence="6" id="KW-1185">Reference proteome</keyword>
<feature type="region of interest" description="Disordered" evidence="3">
    <location>
        <begin position="1121"/>
        <end position="1142"/>
    </location>
</feature>
<organism evidence="5 6">
    <name type="scientific">Paramuricea clavata</name>
    <name type="common">Red gorgonian</name>
    <name type="synonym">Violescent sea-whip</name>
    <dbReference type="NCBI Taxonomy" id="317549"/>
    <lineage>
        <taxon>Eukaryota</taxon>
        <taxon>Metazoa</taxon>
        <taxon>Cnidaria</taxon>
        <taxon>Anthozoa</taxon>
        <taxon>Octocorallia</taxon>
        <taxon>Malacalcyonacea</taxon>
        <taxon>Plexauridae</taxon>
        <taxon>Paramuricea</taxon>
    </lineage>
</organism>
<dbReference type="PROSITE" id="PS01180">
    <property type="entry name" value="CUB"/>
    <property type="match status" value="3"/>
</dbReference>
<proteinExistence type="predicted"/>
<keyword evidence="4" id="KW-0472">Membrane</keyword>
<keyword evidence="4" id="KW-0812">Transmembrane</keyword>
<dbReference type="InterPro" id="IPR035914">
    <property type="entry name" value="Sperma_CUB_dom_sf"/>
</dbReference>
<feature type="region of interest" description="Disordered" evidence="3">
    <location>
        <begin position="1154"/>
        <end position="1192"/>
    </location>
</feature>
<dbReference type="InterPro" id="IPR000859">
    <property type="entry name" value="CUB_dom"/>
</dbReference>
<dbReference type="Pfam" id="PF00431">
    <property type="entry name" value="CUB"/>
    <property type="match status" value="3"/>
</dbReference>
<evidence type="ECO:0000256" key="4">
    <source>
        <dbReference type="SAM" id="Phobius"/>
    </source>
</evidence>
<dbReference type="SUPFAM" id="SSF49854">
    <property type="entry name" value="Spermadhesin, CUB domain"/>
    <property type="match status" value="3"/>
</dbReference>
<sequence>MDDDKNSSEWSRVSNGSHMLGVITIKRGNIDVNRTFCMKQNTGIQAKFWPIGSYCIYKKGTCPKDMTSGWVFWDDEDANNINKYGGFLPDGVYDKDTQIEYCCQTDGNWYDSIELPVSQPFYLLTSSSTDSPKCQMVKWAFSYLEYIVFDTEDSNNRDAQGGEHLFVEGRKLFYCYYEECRRTMTSPSGSFRSRKAAVSEMDPRSQYCSWLITLAETYNVSLSFKELTIPSCNDTFLRIYDGSNNTAPLLGTYCGSNASTEVVVLSSTNSLYIVSNSGSYERSAKNTFTFHAQYQAKNLAGDEWPSGSYGLPRPKSGCPGGTKNVWREGWRYQDMDDDENSSEWSRVSNGSHMLGVITIKRGNIDVNRTFCMKQNTGIQAKFWPKGSYCIYKNGTCPKDMASGWVFWDDEDRNNINKIEGFLPDGSYDKDTQIEYCCQTDGHWYDSIELPVSRSFYLLTSSSTDTPKCQMVKWAFSYLEYIVFDTEDSNNRDAQGGEHLFVEGRKLFYCYYEECRRTMTSPSGSFRSHKAAVSEMDPRSQYCSWLITLAETYNVSLSFKELTIPSCNDTFLRIYDGSNNTAPLLGTYCGSNASTEVVVLSSTNSLYIVSNSGSYERSAKNTFTFHVQYHAKNLAGDEWPSGSYGLPRPKSGCPGGKENGWREGWRYQDMQDAKNSSEWSRVSNGSHMLGAITVKRGNRDVNRTFCMKQNTGIQAKFWPKGSYCIYKSAACPNFMTSGWAYWDDEDGNNINRKGGFLPDGVYDRNTKIYYCCQTDGNWYDSIELPVSQPFYLLTSSSTDTPKCQMVKWAFSYLEYIVFDTEDSNNRDAQGGEHLFVEGRKLFYCYYEECRRTMTGPISGSFRLHKAAVDEMDPRSQYCSWLITLAGKYIILLSFKELFIPSCKDTFLRIYDGSNNTAPLLGTYCGSNASTEVVILSSTNNLYIVSNSGSYERCAKKFFTFHAQYNATNSTVKEKTGSTIIIIATTAGCVVFLCIVLIVLLITYKRRKRASKLSTPVNIQLADATPKESLPIGQEPVYETVDRVNGEFYNDIGANETEDISAEAITSDYEEVGPSNVKEDSDYVIPAHERIESSKDMKMGRNVPDYEPLDLSKREADDYQKLASGHTKLNKRPDTLKKRTTDDGDYQAFLKKYDGYVIPAPDESQHETPGQNKTCEEPKLSPENPGYAENRPTF</sequence>
<accession>A0A7D9DYK1</accession>
<keyword evidence="4" id="KW-1133">Transmembrane helix</keyword>
<feature type="compositionally biased region" description="Basic and acidic residues" evidence="3">
    <location>
        <begin position="1129"/>
        <end position="1140"/>
    </location>
</feature>
<protein>
    <submittedName>
        <fullName evidence="5">Uncharacterized protein</fullName>
    </submittedName>
</protein>
<dbReference type="Gene3D" id="2.60.120.290">
    <property type="entry name" value="Spermadhesin, CUB domain"/>
    <property type="match status" value="3"/>
</dbReference>
<dbReference type="CDD" id="cd00041">
    <property type="entry name" value="CUB"/>
    <property type="match status" value="3"/>
</dbReference>
<comment type="caution">
    <text evidence="5">The sequence shown here is derived from an EMBL/GenBank/DDBJ whole genome shotgun (WGS) entry which is preliminary data.</text>
</comment>
<dbReference type="AlphaFoldDB" id="A0A7D9DYK1"/>
<dbReference type="Proteomes" id="UP001152795">
    <property type="component" value="Unassembled WGS sequence"/>
</dbReference>